<dbReference type="EMBL" id="JAJSOF020000036">
    <property type="protein sequence ID" value="KAJ4428792.1"/>
    <property type="molecule type" value="Genomic_DNA"/>
</dbReference>
<dbReference type="InterPro" id="IPR013087">
    <property type="entry name" value="Znf_C2H2_type"/>
</dbReference>
<dbReference type="Pfam" id="PF00096">
    <property type="entry name" value="zf-C2H2"/>
    <property type="match status" value="10"/>
</dbReference>
<keyword evidence="6" id="KW-0238">DNA-binding</keyword>
<evidence type="ECO:0000256" key="5">
    <source>
        <dbReference type="ARBA" id="ARBA00022833"/>
    </source>
</evidence>
<gene>
    <name evidence="11" type="ORF">ANN_25785</name>
</gene>
<accession>A0ABQ8S4J8</accession>
<evidence type="ECO:0000256" key="9">
    <source>
        <dbReference type="SAM" id="MobiDB-lite"/>
    </source>
</evidence>
<keyword evidence="3" id="KW-0677">Repeat</keyword>
<feature type="domain" description="C2H2-type" evidence="10">
    <location>
        <begin position="491"/>
        <end position="518"/>
    </location>
</feature>
<organism evidence="11 12">
    <name type="scientific">Periplaneta americana</name>
    <name type="common">American cockroach</name>
    <name type="synonym">Blatta americana</name>
    <dbReference type="NCBI Taxonomy" id="6978"/>
    <lineage>
        <taxon>Eukaryota</taxon>
        <taxon>Metazoa</taxon>
        <taxon>Ecdysozoa</taxon>
        <taxon>Arthropoda</taxon>
        <taxon>Hexapoda</taxon>
        <taxon>Insecta</taxon>
        <taxon>Pterygota</taxon>
        <taxon>Neoptera</taxon>
        <taxon>Polyneoptera</taxon>
        <taxon>Dictyoptera</taxon>
        <taxon>Blattodea</taxon>
        <taxon>Blattoidea</taxon>
        <taxon>Blattidae</taxon>
        <taxon>Blattinae</taxon>
        <taxon>Periplaneta</taxon>
    </lineage>
</organism>
<feature type="domain" description="C2H2-type" evidence="10">
    <location>
        <begin position="351"/>
        <end position="378"/>
    </location>
</feature>
<keyword evidence="7" id="KW-0539">Nucleus</keyword>
<evidence type="ECO:0000256" key="8">
    <source>
        <dbReference type="PROSITE-ProRule" id="PRU00042"/>
    </source>
</evidence>
<dbReference type="Gene3D" id="3.30.160.60">
    <property type="entry name" value="Classic Zinc Finger"/>
    <property type="match status" value="12"/>
</dbReference>
<dbReference type="SUPFAM" id="SSF57667">
    <property type="entry name" value="beta-beta-alpha zinc fingers"/>
    <property type="match status" value="6"/>
</dbReference>
<feature type="domain" description="C2H2-type" evidence="10">
    <location>
        <begin position="547"/>
        <end position="574"/>
    </location>
</feature>
<feature type="domain" description="C2H2-type" evidence="10">
    <location>
        <begin position="575"/>
        <end position="595"/>
    </location>
</feature>
<dbReference type="PROSITE" id="PS50157">
    <property type="entry name" value="ZINC_FINGER_C2H2_2"/>
    <property type="match status" value="12"/>
</dbReference>
<feature type="domain" description="C2H2-type" evidence="10">
    <location>
        <begin position="463"/>
        <end position="490"/>
    </location>
</feature>
<dbReference type="PROSITE" id="PS00028">
    <property type="entry name" value="ZINC_FINGER_C2H2_1"/>
    <property type="match status" value="11"/>
</dbReference>
<dbReference type="PANTHER" id="PTHR24404:SF114">
    <property type="entry name" value="KLUMPFUSS, ISOFORM B-RELATED"/>
    <property type="match status" value="1"/>
</dbReference>
<dbReference type="PANTHER" id="PTHR24404">
    <property type="entry name" value="ZINC FINGER PROTEIN"/>
    <property type="match status" value="1"/>
</dbReference>
<name>A0ABQ8S4J8_PERAM</name>
<evidence type="ECO:0000256" key="7">
    <source>
        <dbReference type="ARBA" id="ARBA00023242"/>
    </source>
</evidence>
<feature type="domain" description="C2H2-type" evidence="10">
    <location>
        <begin position="379"/>
        <end position="406"/>
    </location>
</feature>
<evidence type="ECO:0000256" key="6">
    <source>
        <dbReference type="ARBA" id="ARBA00023125"/>
    </source>
</evidence>
<comment type="subcellular location">
    <subcellularLocation>
        <location evidence="1">Nucleus</location>
    </subcellularLocation>
</comment>
<feature type="compositionally biased region" description="Basic and acidic residues" evidence="9">
    <location>
        <begin position="184"/>
        <end position="207"/>
    </location>
</feature>
<feature type="domain" description="C2H2-type" evidence="10">
    <location>
        <begin position="519"/>
        <end position="546"/>
    </location>
</feature>
<feature type="domain" description="C2H2-type" evidence="10">
    <location>
        <begin position="267"/>
        <end position="294"/>
    </location>
</feature>
<protein>
    <recommendedName>
        <fullName evidence="10">C2H2-type domain-containing protein</fullName>
    </recommendedName>
</protein>
<feature type="domain" description="C2H2-type" evidence="10">
    <location>
        <begin position="295"/>
        <end position="322"/>
    </location>
</feature>
<feature type="domain" description="C2H2-type" evidence="10">
    <location>
        <begin position="435"/>
        <end position="462"/>
    </location>
</feature>
<evidence type="ECO:0000256" key="2">
    <source>
        <dbReference type="ARBA" id="ARBA00022723"/>
    </source>
</evidence>
<feature type="region of interest" description="Disordered" evidence="9">
    <location>
        <begin position="182"/>
        <end position="252"/>
    </location>
</feature>
<dbReference type="InterPro" id="IPR036236">
    <property type="entry name" value="Znf_C2H2_sf"/>
</dbReference>
<reference evidence="11 12" key="1">
    <citation type="journal article" date="2022" name="Allergy">
        <title>Genome assembly and annotation of Periplaneta americana reveal a comprehensive cockroach allergen profile.</title>
        <authorList>
            <person name="Wang L."/>
            <person name="Xiong Q."/>
            <person name="Saelim N."/>
            <person name="Wang L."/>
            <person name="Nong W."/>
            <person name="Wan A.T."/>
            <person name="Shi M."/>
            <person name="Liu X."/>
            <person name="Cao Q."/>
            <person name="Hui J.H.L."/>
            <person name="Sookrung N."/>
            <person name="Leung T.F."/>
            <person name="Tungtrongchitr A."/>
            <person name="Tsui S.K.W."/>
        </authorList>
    </citation>
    <scope>NUCLEOTIDE SEQUENCE [LARGE SCALE GENOMIC DNA]</scope>
    <source>
        <strain evidence="11">PWHHKU_190912</strain>
    </source>
</reference>
<evidence type="ECO:0000256" key="1">
    <source>
        <dbReference type="ARBA" id="ARBA00004123"/>
    </source>
</evidence>
<evidence type="ECO:0000313" key="11">
    <source>
        <dbReference type="EMBL" id="KAJ4428792.1"/>
    </source>
</evidence>
<evidence type="ECO:0000256" key="4">
    <source>
        <dbReference type="ARBA" id="ARBA00022771"/>
    </source>
</evidence>
<evidence type="ECO:0000259" key="10">
    <source>
        <dbReference type="PROSITE" id="PS50157"/>
    </source>
</evidence>
<dbReference type="Proteomes" id="UP001148838">
    <property type="component" value="Unassembled WGS sequence"/>
</dbReference>
<evidence type="ECO:0000256" key="3">
    <source>
        <dbReference type="ARBA" id="ARBA00022737"/>
    </source>
</evidence>
<sequence length="742" mass="85051">MFVGKIADLNFEISWVQIKDRREYGGNAPDGKIIKAWCEKFLVTGSVNKQLGGSRRRVSEEKIEEIRAEFQRIPQKSIRHSFRQFNVPRSTVHRVLHKQLRLYPTRALQYKKLRNSRTATCEQRCNPKSSGCRTCCWLLFHTASSLKVATCEQGSQGCSRSISDIGFVETFAVVATSVATHMTSPRDVELQERESPRDIELQEHDQSDNMSNKLDCELDEERNTPNQSDQLPYDKMSTLNGDSDSDINVSDDDMNSNEQDLQIGKKFICQECGKTFPHNRNLTNHMRIHTGEKPFSCTECDKSFSQASYLQAHLKTHTGNKPFPCPQCGKCFGRKYNLKDHIKTHTGEKSFLCNECGKYFTQSSHLKVHLMTHSGEKPYLCTECGKGFVDGSHLKIHMATHSDEKPYTCNYCGKCFGEIGNYKRHLLKHSGDKAFTCTECGKGFSVNSELKVHIRSHTGEKPFLCDECGKYFASSSHLKVHLKTHTGERPFSCNQCGKSFVYSSNFKYHMATHTGEKPFCCTECGKCFNGSSNFKRHVMRHSGEKPVICSECGKAFSCGSDLYIHTRTHTGDRRYHCTECGKRFLLGCHLKDHLKHFVCICTVVYSRILDTRLRKEVEMKLEEVQCGFYPNRSTQDLLFTFYNLVIFYNDEVRSDDSPKDYPAFAFWLGKTSEKPNQMKTDRLPRLIKEVRAEGAKTPGRSEKMELEWHNRRGDRERFTLTADKNRWRSLVSSTSKGSREVD</sequence>
<proteinExistence type="predicted"/>
<keyword evidence="12" id="KW-1185">Reference proteome</keyword>
<keyword evidence="5" id="KW-0862">Zinc</keyword>
<evidence type="ECO:0000313" key="12">
    <source>
        <dbReference type="Proteomes" id="UP001148838"/>
    </source>
</evidence>
<feature type="domain" description="C2H2-type" evidence="10">
    <location>
        <begin position="407"/>
        <end position="434"/>
    </location>
</feature>
<feature type="compositionally biased region" description="Acidic residues" evidence="9">
    <location>
        <begin position="243"/>
        <end position="252"/>
    </location>
</feature>
<keyword evidence="2" id="KW-0479">Metal-binding</keyword>
<keyword evidence="4 8" id="KW-0863">Zinc-finger</keyword>
<dbReference type="InterPro" id="IPR050589">
    <property type="entry name" value="Ikaros_C2H2-ZF"/>
</dbReference>
<comment type="caution">
    <text evidence="11">The sequence shown here is derived from an EMBL/GenBank/DDBJ whole genome shotgun (WGS) entry which is preliminary data.</text>
</comment>
<dbReference type="SMART" id="SM00355">
    <property type="entry name" value="ZnF_C2H2"/>
    <property type="match status" value="12"/>
</dbReference>
<feature type="domain" description="C2H2-type" evidence="10">
    <location>
        <begin position="323"/>
        <end position="350"/>
    </location>
</feature>